<dbReference type="SUPFAM" id="SSF55729">
    <property type="entry name" value="Acyl-CoA N-acyltransferases (Nat)"/>
    <property type="match status" value="1"/>
</dbReference>
<dbReference type="AlphaFoldDB" id="A0A2N9YEP8"/>
<reference evidence="2" key="1">
    <citation type="submission" date="2016-12" db="EMBL/GenBank/DDBJ databases">
        <title>Complete Genome Sequence of Beggiatoa leptomitiformis D-401.</title>
        <authorList>
            <person name="Fomenkov A."/>
            <person name="Vincze T."/>
            <person name="Grabovich M."/>
            <person name="Anton B.P."/>
            <person name="Dubinina G."/>
            <person name="Orlova M."/>
            <person name="Belousova E."/>
            <person name="Roberts R.J."/>
        </authorList>
    </citation>
    <scope>NUCLEOTIDE SEQUENCE [LARGE SCALE GENOMIC DNA]</scope>
    <source>
        <strain evidence="2">D-401</strain>
    </source>
</reference>
<evidence type="ECO:0000313" key="2">
    <source>
        <dbReference type="Proteomes" id="UP000234271"/>
    </source>
</evidence>
<dbReference type="Gene3D" id="3.40.630.30">
    <property type="match status" value="1"/>
</dbReference>
<dbReference type="RefSeq" id="WP_145917116.1">
    <property type="nucleotide sequence ID" value="NZ_CP012373.2"/>
</dbReference>
<protein>
    <submittedName>
        <fullName evidence="1">Uncharacterized protein</fullName>
    </submittedName>
</protein>
<dbReference type="STRING" id="288004.AL038_14520"/>
<proteinExistence type="predicted"/>
<name>A0A2N9YEP8_9GAMM</name>
<dbReference type="Proteomes" id="UP000234271">
    <property type="component" value="Chromosome"/>
</dbReference>
<sequence>MLIHPLLCNTLPPAPCTLLIIGSLDTTLHEYLVMRGYHLIQQMDFTPPAVPVARVYCLEIGLIKDPLDDFNQLYSALPAQTAVYLWGTVCIQRQINQLIEQLPTLSFLLWQIQRCGFKLLAQKDLTTEISDFSLNPQHYAYIAIELQKTTPPRWQINQVSEKDSPAIRQLFNQVFTPKIMSEALWTWKYAAGRGIGMAAWTGTEMVAHYGGILRRILYFGNVKTAVQIADVMVLSTERGVLTKKGAFFLTAASFPEYFVGYGAIAWLGYGFPSERHLRLAQHLDLYAPVGRMVELTWQSEQTPPKLFSRIQHLNLETAEAVITQLWKNMANSLHTALLGVRDWDYLQYRYLQHPHNTYELLLVTHRLTGKPLGLAVIFIEGDICRLMDFIGSPQQLQTTIAQVRRVAGRRGLTHVSTWITENFSTMFPLIDAQQKPLDIQIPHSIWCQGIAPDVVKNHWWLMAGDTDFL</sequence>
<keyword evidence="2" id="KW-1185">Reference proteome</keyword>
<gene>
    <name evidence="1" type="ORF">BLE401_09740</name>
</gene>
<dbReference type="InterPro" id="IPR016181">
    <property type="entry name" value="Acyl_CoA_acyltransferase"/>
</dbReference>
<dbReference type="OrthoDB" id="8542820at2"/>
<evidence type="ECO:0000313" key="1">
    <source>
        <dbReference type="EMBL" id="AUI68952.2"/>
    </source>
</evidence>
<organism evidence="1 2">
    <name type="scientific">Beggiatoa leptomitoformis</name>
    <dbReference type="NCBI Taxonomy" id="288004"/>
    <lineage>
        <taxon>Bacteria</taxon>
        <taxon>Pseudomonadati</taxon>
        <taxon>Pseudomonadota</taxon>
        <taxon>Gammaproteobacteria</taxon>
        <taxon>Thiotrichales</taxon>
        <taxon>Thiotrichaceae</taxon>
        <taxon>Beggiatoa</taxon>
    </lineage>
</organism>
<dbReference type="EMBL" id="CP018889">
    <property type="protein sequence ID" value="AUI68952.2"/>
    <property type="molecule type" value="Genomic_DNA"/>
</dbReference>
<accession>A0A2N9YEP8</accession>